<evidence type="ECO:0000256" key="4">
    <source>
        <dbReference type="ARBA" id="ARBA00023180"/>
    </source>
</evidence>
<keyword evidence="3" id="KW-0732">Signal</keyword>
<dbReference type="Bgee" id="ENSLOCG00000001674">
    <property type="expression patterns" value="Expressed in zone of skin and 3 other cell types or tissues"/>
</dbReference>
<keyword evidence="7" id="KW-1185">Reference proteome</keyword>
<evidence type="ECO:0000259" key="5">
    <source>
        <dbReference type="Pfam" id="PF13330"/>
    </source>
</evidence>
<dbReference type="InterPro" id="IPR025155">
    <property type="entry name" value="WxxW_domain"/>
</dbReference>
<keyword evidence="2" id="KW-0964">Secreted</keyword>
<dbReference type="Ensembl" id="ENSLOCT00000001931.1">
    <property type="protein sequence ID" value="ENSLOCP00000001926.1"/>
    <property type="gene ID" value="ENSLOCG00000001674.1"/>
</dbReference>
<dbReference type="Proteomes" id="UP000018468">
    <property type="component" value="Linkage group LG25"/>
</dbReference>
<dbReference type="OMA" id="GLCADYK"/>
<feature type="domain" description="WxxW" evidence="5">
    <location>
        <begin position="205"/>
        <end position="288"/>
    </location>
</feature>
<dbReference type="HOGENOM" id="CLU_922998_0_0_1"/>
<evidence type="ECO:0000256" key="1">
    <source>
        <dbReference type="ARBA" id="ARBA00004613"/>
    </source>
</evidence>
<dbReference type="Pfam" id="PF13330">
    <property type="entry name" value="Mucin2_WxxW"/>
    <property type="match status" value="3"/>
</dbReference>
<feature type="domain" description="WxxW" evidence="5">
    <location>
        <begin position="18"/>
        <end position="100"/>
    </location>
</feature>
<accession>W5M0L9</accession>
<dbReference type="PANTHER" id="PTHR15031:SF4">
    <property type="entry name" value="CARTILAGE INTERMEDIATE LAYER PROTEIN 1"/>
    <property type="match status" value="1"/>
</dbReference>
<dbReference type="STRING" id="7918.ENSLOCP00000001926"/>
<dbReference type="AlphaFoldDB" id="W5M0L9"/>
<dbReference type="EMBL" id="AHAT01034568">
    <property type="status" value="NOT_ANNOTATED_CDS"/>
    <property type="molecule type" value="Genomic_DNA"/>
</dbReference>
<dbReference type="EMBL" id="AHAT01034569">
    <property type="status" value="NOT_ANNOTATED_CDS"/>
    <property type="molecule type" value="Genomic_DNA"/>
</dbReference>
<name>W5M0L9_LEPOC</name>
<evidence type="ECO:0000256" key="2">
    <source>
        <dbReference type="ARBA" id="ARBA00022525"/>
    </source>
</evidence>
<dbReference type="eggNOG" id="ENOG502R7BT">
    <property type="taxonomic scope" value="Eukaryota"/>
</dbReference>
<sequence>TFGPYYTCTEEWSLACRTGWFDDGDVTILGDKELLADLQRNHGDHICENPVDMEAQTISGRTSVLPVLMFSSYDATYGFACVNADQSDSRCEDYRVRFTCPEVFCSVSQECRTGWFSSDDPSGVGDIESITHLLQKYPEHICYNPIAIHAQTVAGIPAKHTGNTFLTYDVTYGFACINSDQSSGKCEDYRVMLTCPMDFCQVCRTGWFDIDDPSGRGDYETLQQILVEHPEGVCSDPLGIEAMTTAGTPALQTNNVFQVYDATYGFACVNAEQPPNKPCEDYKVRFTCPPQFCEHRRPPAVA</sequence>
<reference evidence="7" key="1">
    <citation type="submission" date="2011-12" db="EMBL/GenBank/DDBJ databases">
        <title>The Draft Genome of Lepisosteus oculatus.</title>
        <authorList>
            <consortium name="The Broad Institute Genome Assembly &amp; Analysis Group"/>
            <consortium name="Computational R&amp;D Group"/>
            <consortium name="and Sequencing Platform"/>
            <person name="Di Palma F."/>
            <person name="Alfoldi J."/>
            <person name="Johnson J."/>
            <person name="Berlin A."/>
            <person name="Gnerre S."/>
            <person name="Jaffe D."/>
            <person name="MacCallum I."/>
            <person name="Young S."/>
            <person name="Walker B.J."/>
            <person name="Lander E.S."/>
            <person name="Lindblad-Toh K."/>
        </authorList>
    </citation>
    <scope>NUCLEOTIDE SEQUENCE [LARGE SCALE GENOMIC DNA]</scope>
</reference>
<reference evidence="6" key="2">
    <citation type="submission" date="2025-08" db="UniProtKB">
        <authorList>
            <consortium name="Ensembl"/>
        </authorList>
    </citation>
    <scope>IDENTIFICATION</scope>
</reference>
<dbReference type="InterPro" id="IPR039675">
    <property type="entry name" value="CILP1/CILP2"/>
</dbReference>
<reference evidence="6" key="3">
    <citation type="submission" date="2025-09" db="UniProtKB">
        <authorList>
            <consortium name="Ensembl"/>
        </authorList>
    </citation>
    <scope>IDENTIFICATION</scope>
</reference>
<evidence type="ECO:0000313" key="6">
    <source>
        <dbReference type="Ensembl" id="ENSLOCP00000001926.1"/>
    </source>
</evidence>
<dbReference type="GO" id="GO:0005576">
    <property type="term" value="C:extracellular region"/>
    <property type="evidence" value="ECO:0007669"/>
    <property type="project" value="UniProtKB-SubCell"/>
</dbReference>
<proteinExistence type="predicted"/>
<keyword evidence="4" id="KW-0325">Glycoprotein</keyword>
<feature type="domain" description="WxxW" evidence="5">
    <location>
        <begin position="113"/>
        <end position="195"/>
    </location>
</feature>
<dbReference type="GeneTree" id="ENSGT00390000008152"/>
<protein>
    <submittedName>
        <fullName evidence="6">Si:dkey-205h13.2</fullName>
    </submittedName>
</protein>
<comment type="subcellular location">
    <subcellularLocation>
        <location evidence="1">Secreted</location>
    </subcellularLocation>
</comment>
<dbReference type="PANTHER" id="PTHR15031">
    <property type="entry name" value="CARTILAGE INTERMEDIATE LAYER PROTEIN CLIP"/>
    <property type="match status" value="1"/>
</dbReference>
<organism evidence="6 7">
    <name type="scientific">Lepisosteus oculatus</name>
    <name type="common">Spotted gar</name>
    <dbReference type="NCBI Taxonomy" id="7918"/>
    <lineage>
        <taxon>Eukaryota</taxon>
        <taxon>Metazoa</taxon>
        <taxon>Chordata</taxon>
        <taxon>Craniata</taxon>
        <taxon>Vertebrata</taxon>
        <taxon>Euteleostomi</taxon>
        <taxon>Actinopterygii</taxon>
        <taxon>Neopterygii</taxon>
        <taxon>Holostei</taxon>
        <taxon>Semionotiformes</taxon>
        <taxon>Lepisosteidae</taxon>
        <taxon>Lepisosteus</taxon>
    </lineage>
</organism>
<dbReference type="InParanoid" id="W5M0L9"/>
<evidence type="ECO:0000313" key="7">
    <source>
        <dbReference type="Proteomes" id="UP000018468"/>
    </source>
</evidence>
<evidence type="ECO:0000256" key="3">
    <source>
        <dbReference type="ARBA" id="ARBA00022729"/>
    </source>
</evidence>